<proteinExistence type="predicted"/>
<protein>
    <submittedName>
        <fullName evidence="1">Uncharacterized protein</fullName>
    </submittedName>
</protein>
<name>A0A3P6ASM8_BRACM</name>
<dbReference type="EMBL" id="LR031573">
    <property type="protein sequence ID" value="VDC92039.1"/>
    <property type="molecule type" value="Genomic_DNA"/>
</dbReference>
<gene>
    <name evidence="1" type="ORF">BRAA02T08626Z</name>
</gene>
<dbReference type="AlphaFoldDB" id="A0A3P6ASM8"/>
<reference evidence="1" key="1">
    <citation type="submission" date="2018-11" db="EMBL/GenBank/DDBJ databases">
        <authorList>
            <consortium name="Genoscope - CEA"/>
            <person name="William W."/>
        </authorList>
    </citation>
    <scope>NUCLEOTIDE SEQUENCE</scope>
</reference>
<evidence type="ECO:0000313" key="1">
    <source>
        <dbReference type="EMBL" id="VDC92039.1"/>
    </source>
</evidence>
<sequence length="40" mass="4700">MSLLIILLQITKPSLFLLVCVFFLLYLVYNVYADDVEYGR</sequence>
<organism evidence="1">
    <name type="scientific">Brassica campestris</name>
    <name type="common">Field mustard</name>
    <dbReference type="NCBI Taxonomy" id="3711"/>
    <lineage>
        <taxon>Eukaryota</taxon>
        <taxon>Viridiplantae</taxon>
        <taxon>Streptophyta</taxon>
        <taxon>Embryophyta</taxon>
        <taxon>Tracheophyta</taxon>
        <taxon>Spermatophyta</taxon>
        <taxon>Magnoliopsida</taxon>
        <taxon>eudicotyledons</taxon>
        <taxon>Gunneridae</taxon>
        <taxon>Pentapetalae</taxon>
        <taxon>rosids</taxon>
        <taxon>malvids</taxon>
        <taxon>Brassicales</taxon>
        <taxon>Brassicaceae</taxon>
        <taxon>Brassiceae</taxon>
        <taxon>Brassica</taxon>
    </lineage>
</organism>
<accession>A0A3P6ASM8</accession>